<dbReference type="AlphaFoldDB" id="A0A1V0M6F8"/>
<proteinExistence type="predicted"/>
<protein>
    <submittedName>
        <fullName evidence="1">Uncharacterized protein</fullName>
    </submittedName>
</protein>
<reference evidence="1" key="1">
    <citation type="submission" date="2017-01" db="EMBL/GenBank/DDBJ databases">
        <title>Complete nucleotide sequence of an IncP-2 blaVIM-2-harboring megaplasmid from Pseudomonas aeruginosa.</title>
        <authorList>
            <person name="Botelho J."/>
            <person name="Grosso F."/>
            <person name="Mabrouk A."/>
            <person name="Peixe L."/>
        </authorList>
    </citation>
    <scope>NUCLEOTIDE SEQUENCE</scope>
    <source>
        <strain evidence="1">FFUP_PS_37</strain>
        <plasmid evidence="1">pJB37</plasmid>
    </source>
</reference>
<accession>A0A1V0M6F8</accession>
<dbReference type="EMBL" id="KY494864">
    <property type="protein sequence ID" value="ARD70473.1"/>
    <property type="molecule type" value="Genomic_DNA"/>
</dbReference>
<evidence type="ECO:0000313" key="1">
    <source>
        <dbReference type="EMBL" id="ARD70473.1"/>
    </source>
</evidence>
<keyword evidence="1" id="KW-0614">Plasmid</keyword>
<geneLocation type="plasmid" evidence="1">
    <name>pJB37</name>
</geneLocation>
<name>A0A1V0M6F8_PSEAI</name>
<organism evidence="1">
    <name type="scientific">Pseudomonas aeruginosa</name>
    <dbReference type="NCBI Taxonomy" id="287"/>
    <lineage>
        <taxon>Bacteria</taxon>
        <taxon>Pseudomonadati</taxon>
        <taxon>Pseudomonadota</taxon>
        <taxon>Gammaproteobacteria</taxon>
        <taxon>Pseudomonadales</taxon>
        <taxon>Pseudomonadaceae</taxon>
        <taxon>Pseudomonas</taxon>
    </lineage>
</organism>
<sequence>MISIAKAATSGKTYSRKAPRRVTAWFASRAKKTRQTVGRPSFQSGDRDMTAWPDPARAVTAWNQHHEVGVQVEYRSRKDAEPVGTVTTAQAEVLQGHTAVVWLEGVSGCVSIGHCTPV</sequence>